<comment type="caution">
    <text evidence="2">The sequence shown here is derived from an EMBL/GenBank/DDBJ whole genome shotgun (WGS) entry which is preliminary data.</text>
</comment>
<evidence type="ECO:0008006" key="4">
    <source>
        <dbReference type="Google" id="ProtNLM"/>
    </source>
</evidence>
<feature type="region of interest" description="Disordered" evidence="1">
    <location>
        <begin position="1"/>
        <end position="28"/>
    </location>
</feature>
<dbReference type="OrthoDB" id="3267974at2"/>
<evidence type="ECO:0000313" key="3">
    <source>
        <dbReference type="Proteomes" id="UP000269438"/>
    </source>
</evidence>
<accession>A0A3L7AI21</accession>
<gene>
    <name evidence="2" type="ORF">D9V34_15565</name>
</gene>
<name>A0A3L7AI21_9MICO</name>
<dbReference type="RefSeq" id="WP_121689395.1">
    <property type="nucleotide sequence ID" value="NZ_RCUY01000015.1"/>
</dbReference>
<protein>
    <recommendedName>
        <fullName evidence="4">Antitoxin VbhA domain-containing protein</fullName>
    </recommendedName>
</protein>
<reference evidence="2 3" key="1">
    <citation type="submission" date="2018-10" db="EMBL/GenBank/DDBJ databases">
        <authorList>
            <person name="Li J."/>
        </authorList>
    </citation>
    <scope>NUCLEOTIDE SEQUENCE [LARGE SCALE GENOMIC DNA]</scope>
    <source>
        <strain evidence="2 3">JCM 11654</strain>
    </source>
</reference>
<evidence type="ECO:0000313" key="2">
    <source>
        <dbReference type="EMBL" id="RLP79221.1"/>
    </source>
</evidence>
<dbReference type="Proteomes" id="UP000269438">
    <property type="component" value="Unassembled WGS sequence"/>
</dbReference>
<proteinExistence type="predicted"/>
<dbReference type="EMBL" id="RCUY01000015">
    <property type="protein sequence ID" value="RLP79221.1"/>
    <property type="molecule type" value="Genomic_DNA"/>
</dbReference>
<sequence length="82" mass="8468">MSDKTDAADGTAAVQRLPSHPDSETTNLSADAIEHVAFADAALALAGHELSDPVLRALLEQVARGKLSGDAAVSEMRRNVGS</sequence>
<dbReference type="AlphaFoldDB" id="A0A3L7AI21"/>
<evidence type="ECO:0000256" key="1">
    <source>
        <dbReference type="SAM" id="MobiDB-lite"/>
    </source>
</evidence>
<keyword evidence="3" id="KW-1185">Reference proteome</keyword>
<organism evidence="2 3">
    <name type="scientific">Mycetocola lacteus</name>
    <dbReference type="NCBI Taxonomy" id="76637"/>
    <lineage>
        <taxon>Bacteria</taxon>
        <taxon>Bacillati</taxon>
        <taxon>Actinomycetota</taxon>
        <taxon>Actinomycetes</taxon>
        <taxon>Micrococcales</taxon>
        <taxon>Microbacteriaceae</taxon>
        <taxon>Mycetocola</taxon>
    </lineage>
</organism>